<dbReference type="AlphaFoldDB" id="A0A6H5JB53"/>
<dbReference type="EMBL" id="CADCXV010001495">
    <property type="protein sequence ID" value="CAB0044854.1"/>
    <property type="molecule type" value="Genomic_DNA"/>
</dbReference>
<evidence type="ECO:0000313" key="2">
    <source>
        <dbReference type="EMBL" id="CAB0044854.1"/>
    </source>
</evidence>
<keyword evidence="3" id="KW-1185">Reference proteome</keyword>
<evidence type="ECO:0000256" key="1">
    <source>
        <dbReference type="SAM" id="Phobius"/>
    </source>
</evidence>
<sequence>MKNLHSRTPRKSSVVIATLTIYVILFLQSRKPNSSRKSCSGCSRPGASTFLNGQRCYERSRRPRTHSLRRGKLRVKAPLARRGRSYRQLDLWPCRAGTVVCSRQPQRHVTTIPTLT</sequence>
<accession>A0A6H5JB53</accession>
<name>A0A6H5JB53_9HYME</name>
<keyword evidence="1" id="KW-0472">Membrane</keyword>
<gene>
    <name evidence="2" type="ORF">TBRA_LOCUS16429</name>
</gene>
<feature type="non-terminal residue" evidence="2">
    <location>
        <position position="116"/>
    </location>
</feature>
<organism evidence="2 3">
    <name type="scientific">Trichogramma brassicae</name>
    <dbReference type="NCBI Taxonomy" id="86971"/>
    <lineage>
        <taxon>Eukaryota</taxon>
        <taxon>Metazoa</taxon>
        <taxon>Ecdysozoa</taxon>
        <taxon>Arthropoda</taxon>
        <taxon>Hexapoda</taxon>
        <taxon>Insecta</taxon>
        <taxon>Pterygota</taxon>
        <taxon>Neoptera</taxon>
        <taxon>Endopterygota</taxon>
        <taxon>Hymenoptera</taxon>
        <taxon>Apocrita</taxon>
        <taxon>Proctotrupomorpha</taxon>
        <taxon>Chalcidoidea</taxon>
        <taxon>Trichogrammatidae</taxon>
        <taxon>Trichogramma</taxon>
    </lineage>
</organism>
<feature type="transmembrane region" description="Helical" evidence="1">
    <location>
        <begin position="12"/>
        <end position="29"/>
    </location>
</feature>
<keyword evidence="1" id="KW-1133">Transmembrane helix</keyword>
<reference evidence="2 3" key="1">
    <citation type="submission" date="2020-02" db="EMBL/GenBank/DDBJ databases">
        <authorList>
            <person name="Ferguson B K."/>
        </authorList>
    </citation>
    <scope>NUCLEOTIDE SEQUENCE [LARGE SCALE GENOMIC DNA]</scope>
</reference>
<keyword evidence="1" id="KW-0812">Transmembrane</keyword>
<dbReference type="Proteomes" id="UP000479190">
    <property type="component" value="Unassembled WGS sequence"/>
</dbReference>
<protein>
    <submittedName>
        <fullName evidence="2">Uncharacterized protein</fullName>
    </submittedName>
</protein>
<evidence type="ECO:0000313" key="3">
    <source>
        <dbReference type="Proteomes" id="UP000479190"/>
    </source>
</evidence>
<proteinExistence type="predicted"/>